<reference evidence="1" key="1">
    <citation type="submission" date="2021-01" db="EMBL/GenBank/DDBJ databases">
        <authorList>
            <person name="Corre E."/>
            <person name="Pelletier E."/>
            <person name="Niang G."/>
            <person name="Scheremetjew M."/>
            <person name="Finn R."/>
            <person name="Kale V."/>
            <person name="Holt S."/>
            <person name="Cochrane G."/>
            <person name="Meng A."/>
            <person name="Brown T."/>
            <person name="Cohen L."/>
        </authorList>
    </citation>
    <scope>NUCLEOTIDE SEQUENCE</scope>
    <source>
        <strain evidence="1">CCAC1681</strain>
    </source>
</reference>
<protein>
    <recommendedName>
        <fullName evidence="2">MalT-like TPR region domain-containing protein</fullName>
    </recommendedName>
</protein>
<dbReference type="InterPro" id="IPR011990">
    <property type="entry name" value="TPR-like_helical_dom_sf"/>
</dbReference>
<dbReference type="Gene3D" id="1.25.40.10">
    <property type="entry name" value="Tetratricopeptide repeat domain"/>
    <property type="match status" value="1"/>
</dbReference>
<dbReference type="EMBL" id="HBEN01003521">
    <property type="protein sequence ID" value="CAD8433992.1"/>
    <property type="molecule type" value="Transcribed_RNA"/>
</dbReference>
<evidence type="ECO:0008006" key="2">
    <source>
        <dbReference type="Google" id="ProtNLM"/>
    </source>
</evidence>
<gene>
    <name evidence="1" type="ORF">MSP1401_LOCUS2832</name>
</gene>
<dbReference type="Pfam" id="PF13181">
    <property type="entry name" value="TPR_8"/>
    <property type="match status" value="1"/>
</dbReference>
<dbReference type="AlphaFoldDB" id="A0A7S0GS54"/>
<dbReference type="InterPro" id="IPR019734">
    <property type="entry name" value="TPR_rpt"/>
</dbReference>
<evidence type="ECO:0000313" key="1">
    <source>
        <dbReference type="EMBL" id="CAD8433992.1"/>
    </source>
</evidence>
<accession>A0A7S0GS54</accession>
<organism evidence="1">
    <name type="scientific">Micromonas pusilla</name>
    <name type="common">Picoplanktonic green alga</name>
    <name type="synonym">Chromulina pusilla</name>
    <dbReference type="NCBI Taxonomy" id="38833"/>
    <lineage>
        <taxon>Eukaryota</taxon>
        <taxon>Viridiplantae</taxon>
        <taxon>Chlorophyta</taxon>
        <taxon>Mamiellophyceae</taxon>
        <taxon>Mamiellales</taxon>
        <taxon>Mamiellaceae</taxon>
        <taxon>Micromonas</taxon>
    </lineage>
</organism>
<name>A0A7S0GS54_MICPS</name>
<proteinExistence type="predicted"/>
<dbReference type="SUPFAM" id="SSF48452">
    <property type="entry name" value="TPR-like"/>
    <property type="match status" value="1"/>
</dbReference>
<sequence>MATLENVNGLNPNQVPALVMRSVENARVALEDGDADKAIKMMTSTDALCSKVVAPPTIHGLAMRVISDAYVAKGDLGEAKKALQKGLDLCKPHDGKAGMPEFMKQDLNGRMGDLLMALGEIEKTQGSFQLAARNMRKAAERFEVLGQKEFVAATLNRVALCLMEQGKHDMALSELEEAEGNATGNEHEAALLSSTLLYKGRCLAKRDDLVSAREAMTRALQYAMACGNEPVVAECEAFLGETQEKSTVDEGAFL</sequence>